<dbReference type="STRING" id="6238.A8WZC1"/>
<dbReference type="InterPro" id="IPR023211">
    <property type="entry name" value="DNA_pol_palm_dom_sf"/>
</dbReference>
<accession>A8WZC1</accession>
<keyword evidence="3" id="KW-1185">Reference proteome</keyword>
<dbReference type="SUPFAM" id="SSF56672">
    <property type="entry name" value="DNA/RNA polymerases"/>
    <property type="match status" value="1"/>
</dbReference>
<name>A8WZC1_CAEBR</name>
<dbReference type="KEGG" id="cbr:CBG_05187"/>
<protein>
    <submittedName>
        <fullName evidence="2">Protein CBG05187</fullName>
    </submittedName>
</protein>
<dbReference type="CTD" id="8583267"/>
<feature type="compositionally biased region" description="Basic and acidic residues" evidence="1">
    <location>
        <begin position="413"/>
        <end position="422"/>
    </location>
</feature>
<dbReference type="PANTHER" id="PTHR31524:SF2">
    <property type="entry name" value="PROTEIN CBG10426"/>
    <property type="match status" value="1"/>
</dbReference>
<dbReference type="InParanoid" id="A8WZC1"/>
<reference evidence="2 3" key="2">
    <citation type="journal article" date="2011" name="PLoS Genet.">
        <title>Caenorhabditis briggsae recombinant inbred line genotypes reveal inter-strain incompatibility and the evolution of recombination.</title>
        <authorList>
            <person name="Ross J.A."/>
            <person name="Koboldt D.C."/>
            <person name="Staisch J.E."/>
            <person name="Chamberlin H.M."/>
            <person name="Gupta B.P."/>
            <person name="Miller R.D."/>
            <person name="Baird S.E."/>
            <person name="Haag E.S."/>
        </authorList>
    </citation>
    <scope>NUCLEOTIDE SEQUENCE [LARGE SCALE GENOMIC DNA]</scope>
    <source>
        <strain evidence="2 3">AF16</strain>
    </source>
</reference>
<evidence type="ECO:0000256" key="1">
    <source>
        <dbReference type="SAM" id="MobiDB-lite"/>
    </source>
</evidence>
<dbReference type="InterPro" id="IPR043502">
    <property type="entry name" value="DNA/RNA_pol_sf"/>
</dbReference>
<dbReference type="eggNOG" id="ENOG502QT5H">
    <property type="taxonomic scope" value="Eukaryota"/>
</dbReference>
<dbReference type="PANTHER" id="PTHR31524">
    <property type="match status" value="1"/>
</dbReference>
<feature type="compositionally biased region" description="Basic and acidic residues" evidence="1">
    <location>
        <begin position="430"/>
        <end position="441"/>
    </location>
</feature>
<dbReference type="WormBase" id="CBG05187">
    <property type="protein sequence ID" value="CBP15277"/>
    <property type="gene ID" value="WBGene00027701"/>
</dbReference>
<evidence type="ECO:0000313" key="2">
    <source>
        <dbReference type="EMBL" id="CAP25731.1"/>
    </source>
</evidence>
<dbReference type="RefSeq" id="XP_002641274.1">
    <property type="nucleotide sequence ID" value="XM_002641228.1"/>
</dbReference>
<proteinExistence type="predicted"/>
<dbReference type="HOGENOM" id="CLU_400744_0_0_1"/>
<evidence type="ECO:0000313" key="4">
    <source>
        <dbReference type="WormBase" id="CBG05187"/>
    </source>
</evidence>
<dbReference type="GeneID" id="8583267"/>
<dbReference type="Proteomes" id="UP000008549">
    <property type="component" value="Unassembled WGS sequence"/>
</dbReference>
<dbReference type="AlphaFoldDB" id="A8WZC1"/>
<organism evidence="2 3">
    <name type="scientific">Caenorhabditis briggsae</name>
    <dbReference type="NCBI Taxonomy" id="6238"/>
    <lineage>
        <taxon>Eukaryota</taxon>
        <taxon>Metazoa</taxon>
        <taxon>Ecdysozoa</taxon>
        <taxon>Nematoda</taxon>
        <taxon>Chromadorea</taxon>
        <taxon>Rhabditida</taxon>
        <taxon>Rhabditina</taxon>
        <taxon>Rhabditomorpha</taxon>
        <taxon>Rhabditoidea</taxon>
        <taxon>Rhabditidae</taxon>
        <taxon>Peloderinae</taxon>
        <taxon>Caenorhabditis</taxon>
    </lineage>
</organism>
<sequence length="687" mass="81108">MKCSNLEDYTRIYMINDVLLLADVFENFRNLSLRVYELDPCWYFTSPGLAWDAMLKKTKVELEVLQDVEKYLMIEKGIRGGIVNAVKRYSKFVVQSLIDVLNGEREDMCLKIDDYIDYLNNLGRGCIFEVDLEYPKELHSMHNDFPLCPENVKIDKVKKLCNTLFNKEKYVIHYTNLLQCIQLGLKVKKIHRILTFKESDWLKEYIEMNTNLRKTAKNDFEKDFFKLMNNSVFGKTMENVRERVDVRLVTDENKIVKLASKPNYKRTIMYNKELSAVEMEKINITLDKPIYVGFAILDLSKWLMYDFHYNVMQKKYGDNINLCYQDTDSLIYEIFTPDLYEDIQKDSILKNEFDFSDYPPCHHLYSTENKKVVGKFKDELNGLVMEELIALRPKQYGYKIAEETRENFREYYNKKSQEEKKNPKLPKVPKPGDEKEVSNNNHSDDFRSLEFEMLNSIFLCYLLHFSNILEVLKVDLIRTNQTIRVKSIDTNDDIIQVTFCKEIDDSDIEFVDLTHFDGFKTSLALTQGQIPIRIKQFGDKIWYYKNDPSGGIISSSLALHPMANNVANFKNFEEFDLNFLDDKVIFHEHILLDTKTNIEEELINEMREKADTSIQLHSNSQDGRSIWMVLSPKTFFKSEGSGNLRFFDSRKNRNPRNRNSIFVRTKNHEDVELQDFRNEHRRSLVVD</sequence>
<evidence type="ECO:0000313" key="3">
    <source>
        <dbReference type="Proteomes" id="UP000008549"/>
    </source>
</evidence>
<dbReference type="Gene3D" id="3.90.1600.10">
    <property type="entry name" value="Palm domain of DNA polymerase"/>
    <property type="match status" value="1"/>
</dbReference>
<feature type="region of interest" description="Disordered" evidence="1">
    <location>
        <begin position="413"/>
        <end position="441"/>
    </location>
</feature>
<gene>
    <name evidence="2 4" type="ORF">CBG05187</name>
    <name evidence="2" type="ORF">CBG_05187</name>
</gene>
<reference evidence="2 3" key="1">
    <citation type="journal article" date="2003" name="PLoS Biol.">
        <title>The genome sequence of Caenorhabditis briggsae: a platform for comparative genomics.</title>
        <authorList>
            <person name="Stein L.D."/>
            <person name="Bao Z."/>
            <person name="Blasiar D."/>
            <person name="Blumenthal T."/>
            <person name="Brent M.R."/>
            <person name="Chen N."/>
            <person name="Chinwalla A."/>
            <person name="Clarke L."/>
            <person name="Clee C."/>
            <person name="Coghlan A."/>
            <person name="Coulson A."/>
            <person name="D'Eustachio P."/>
            <person name="Fitch D.H."/>
            <person name="Fulton L.A."/>
            <person name="Fulton R.E."/>
            <person name="Griffiths-Jones S."/>
            <person name="Harris T.W."/>
            <person name="Hillier L.W."/>
            <person name="Kamath R."/>
            <person name="Kuwabara P.E."/>
            <person name="Mardis E.R."/>
            <person name="Marra M.A."/>
            <person name="Miner T.L."/>
            <person name="Minx P."/>
            <person name="Mullikin J.C."/>
            <person name="Plumb R.W."/>
            <person name="Rogers J."/>
            <person name="Schein J.E."/>
            <person name="Sohrmann M."/>
            <person name="Spieth J."/>
            <person name="Stajich J.E."/>
            <person name="Wei C."/>
            <person name="Willey D."/>
            <person name="Wilson R.K."/>
            <person name="Durbin R."/>
            <person name="Waterston R.H."/>
        </authorList>
    </citation>
    <scope>NUCLEOTIDE SEQUENCE [LARGE SCALE GENOMIC DNA]</scope>
    <source>
        <strain evidence="2 3">AF16</strain>
    </source>
</reference>
<dbReference type="EMBL" id="HE601113">
    <property type="protein sequence ID" value="CAP25731.1"/>
    <property type="molecule type" value="Genomic_DNA"/>
</dbReference>